<protein>
    <recommendedName>
        <fullName evidence="7">Endoribonuclease YoeB</fullName>
    </recommendedName>
    <alternativeName>
        <fullName evidence="6">Putative mRNA interferase YoeB</fullName>
    </alternativeName>
</protein>
<dbReference type="GeneID" id="57114111"/>
<evidence type="ECO:0000256" key="2">
    <source>
        <dbReference type="ARBA" id="ARBA00022649"/>
    </source>
</evidence>
<keyword evidence="5" id="KW-0378">Hydrolase</keyword>
<dbReference type="EMBL" id="AZEQ01000009">
    <property type="protein sequence ID" value="KRL25795.1"/>
    <property type="molecule type" value="Genomic_DNA"/>
</dbReference>
<dbReference type="InterPro" id="IPR009614">
    <property type="entry name" value="YoeB_toxin"/>
</dbReference>
<dbReference type="AlphaFoldDB" id="A0A0R1PA90"/>
<dbReference type="GO" id="GO:0016787">
    <property type="term" value="F:hydrolase activity"/>
    <property type="evidence" value="ECO:0007669"/>
    <property type="project" value="UniProtKB-KW"/>
</dbReference>
<dbReference type="Proteomes" id="UP000050901">
    <property type="component" value="Unassembled WGS sequence"/>
</dbReference>
<accession>A0A0R1PA90</accession>
<keyword evidence="3" id="KW-0540">Nuclease</keyword>
<evidence type="ECO:0000313" key="9">
    <source>
        <dbReference type="Proteomes" id="UP000050901"/>
    </source>
</evidence>
<evidence type="ECO:0000256" key="5">
    <source>
        <dbReference type="ARBA" id="ARBA00022801"/>
    </source>
</evidence>
<keyword evidence="4" id="KW-0255">Endonuclease</keyword>
<evidence type="ECO:0000256" key="3">
    <source>
        <dbReference type="ARBA" id="ARBA00022722"/>
    </source>
</evidence>
<dbReference type="GO" id="GO:0004519">
    <property type="term" value="F:endonuclease activity"/>
    <property type="evidence" value="ECO:0007669"/>
    <property type="project" value="UniProtKB-KW"/>
</dbReference>
<sequence>MNKLNIVFTADAWEEYLEWKKANRSMVKRIDKLISDTIRHPFSGLGKPEPLQHDLQGFWSKKINDEHRMVYAVTETAIQIIQLKYHYHK</sequence>
<dbReference type="RefSeq" id="WP_006500967.1">
    <property type="nucleotide sequence ID" value="NZ_AZEQ01000009.1"/>
</dbReference>
<comment type="caution">
    <text evidence="8">The sequence shown here is derived from an EMBL/GenBank/DDBJ whole genome shotgun (WGS) entry which is preliminary data.</text>
</comment>
<keyword evidence="2" id="KW-1277">Toxin-antitoxin system</keyword>
<proteinExistence type="inferred from homology"/>
<evidence type="ECO:0000256" key="1">
    <source>
        <dbReference type="ARBA" id="ARBA00008172"/>
    </source>
</evidence>
<name>A0A0R1PA90_LIMMU</name>
<dbReference type="PANTHER" id="PTHR38039:SF1">
    <property type="entry name" value="TOXIN YOEB"/>
    <property type="match status" value="1"/>
</dbReference>
<dbReference type="SUPFAM" id="SSF143011">
    <property type="entry name" value="RelE-like"/>
    <property type="match status" value="1"/>
</dbReference>
<dbReference type="NCBIfam" id="TIGR02116">
    <property type="entry name" value="toxin_Txe_YoeB"/>
    <property type="match status" value="1"/>
</dbReference>
<reference evidence="8 9" key="1">
    <citation type="journal article" date="2015" name="Genome Announc.">
        <title>Expanding the biotechnology potential of lactobacilli through comparative genomics of 213 strains and associated genera.</title>
        <authorList>
            <person name="Sun Z."/>
            <person name="Harris H.M."/>
            <person name="McCann A."/>
            <person name="Guo C."/>
            <person name="Argimon S."/>
            <person name="Zhang W."/>
            <person name="Yang X."/>
            <person name="Jeffery I.B."/>
            <person name="Cooney J.C."/>
            <person name="Kagawa T.F."/>
            <person name="Liu W."/>
            <person name="Song Y."/>
            <person name="Salvetti E."/>
            <person name="Wrobel A."/>
            <person name="Rasinkangas P."/>
            <person name="Parkhill J."/>
            <person name="Rea M.C."/>
            <person name="O'Sullivan O."/>
            <person name="Ritari J."/>
            <person name="Douillard F.P."/>
            <person name="Paul Ross R."/>
            <person name="Yang R."/>
            <person name="Briner A.E."/>
            <person name="Felis G.E."/>
            <person name="de Vos W.M."/>
            <person name="Barrangou R."/>
            <person name="Klaenhammer T.R."/>
            <person name="Caufield P.W."/>
            <person name="Cui Y."/>
            <person name="Zhang H."/>
            <person name="O'Toole P.W."/>
        </authorList>
    </citation>
    <scope>NUCLEOTIDE SEQUENCE [LARGE SCALE GENOMIC DNA]</scope>
    <source>
        <strain evidence="8 9">DSM 13345</strain>
    </source>
</reference>
<dbReference type="GO" id="GO:0045892">
    <property type="term" value="P:negative regulation of DNA-templated transcription"/>
    <property type="evidence" value="ECO:0007669"/>
    <property type="project" value="TreeGrafter"/>
</dbReference>
<dbReference type="GO" id="GO:0006401">
    <property type="term" value="P:RNA catabolic process"/>
    <property type="evidence" value="ECO:0007669"/>
    <property type="project" value="InterPro"/>
</dbReference>
<evidence type="ECO:0000256" key="7">
    <source>
        <dbReference type="ARBA" id="ARBA00050056"/>
    </source>
</evidence>
<gene>
    <name evidence="8" type="ORF">FC47_GL002051</name>
</gene>
<evidence type="ECO:0000256" key="4">
    <source>
        <dbReference type="ARBA" id="ARBA00022759"/>
    </source>
</evidence>
<dbReference type="PATRIC" id="fig|1423771.3.peg.2131"/>
<organism evidence="8 9">
    <name type="scientific">Limosilactobacillus mucosae DSM 13345</name>
    <dbReference type="NCBI Taxonomy" id="1423771"/>
    <lineage>
        <taxon>Bacteria</taxon>
        <taxon>Bacillati</taxon>
        <taxon>Bacillota</taxon>
        <taxon>Bacilli</taxon>
        <taxon>Lactobacillales</taxon>
        <taxon>Lactobacillaceae</taxon>
        <taxon>Limosilactobacillus</taxon>
    </lineage>
</organism>
<dbReference type="PANTHER" id="PTHR38039">
    <property type="entry name" value="TOXIN YOEB"/>
    <property type="match status" value="1"/>
</dbReference>
<dbReference type="InterPro" id="IPR035093">
    <property type="entry name" value="RelE/ParE_toxin_dom_sf"/>
</dbReference>
<evidence type="ECO:0000256" key="6">
    <source>
        <dbReference type="ARBA" id="ARBA00030388"/>
    </source>
</evidence>
<evidence type="ECO:0000313" key="8">
    <source>
        <dbReference type="EMBL" id="KRL25795.1"/>
    </source>
</evidence>
<dbReference type="Pfam" id="PF06769">
    <property type="entry name" value="YoeB_toxin"/>
    <property type="match status" value="1"/>
</dbReference>
<dbReference type="Gene3D" id="3.30.2310.20">
    <property type="entry name" value="RelE-like"/>
    <property type="match status" value="1"/>
</dbReference>
<comment type="similarity">
    <text evidence="1">Belongs to the YoeB family.</text>
</comment>